<dbReference type="RefSeq" id="XP_066077849.1">
    <property type="nucleotide sequence ID" value="XM_066221752.1"/>
</dbReference>
<dbReference type="EMBL" id="CP144105">
    <property type="protein sequence ID" value="WWC91086.1"/>
    <property type="molecule type" value="Genomic_DNA"/>
</dbReference>
<organism evidence="2 3">
    <name type="scientific">Kwoniella dendrophila CBS 6074</name>
    <dbReference type="NCBI Taxonomy" id="1295534"/>
    <lineage>
        <taxon>Eukaryota</taxon>
        <taxon>Fungi</taxon>
        <taxon>Dikarya</taxon>
        <taxon>Basidiomycota</taxon>
        <taxon>Agaricomycotina</taxon>
        <taxon>Tremellomycetes</taxon>
        <taxon>Tremellales</taxon>
        <taxon>Cryptococcaceae</taxon>
        <taxon>Kwoniella</taxon>
    </lineage>
</organism>
<reference evidence="2 3" key="1">
    <citation type="submission" date="2024-01" db="EMBL/GenBank/DDBJ databases">
        <title>Comparative genomics of Cryptococcus and Kwoniella reveals pathogenesis evolution and contrasting modes of karyotype evolution via chromosome fusion or intercentromeric recombination.</title>
        <authorList>
            <person name="Coelho M.A."/>
            <person name="David-Palma M."/>
            <person name="Shea T."/>
            <person name="Bowers K."/>
            <person name="McGinley-Smith S."/>
            <person name="Mohammad A.W."/>
            <person name="Gnirke A."/>
            <person name="Yurkov A.M."/>
            <person name="Nowrousian M."/>
            <person name="Sun S."/>
            <person name="Cuomo C.A."/>
            <person name="Heitman J."/>
        </authorList>
    </citation>
    <scope>NUCLEOTIDE SEQUENCE [LARGE SCALE GENOMIC DNA]</scope>
    <source>
        <strain evidence="2 3">CBS 6074</strain>
    </source>
</reference>
<dbReference type="Proteomes" id="UP001355207">
    <property type="component" value="Chromosome 8"/>
</dbReference>
<dbReference type="AlphaFoldDB" id="A0AAX4K0K7"/>
<accession>A0AAX4K0K7</accession>
<gene>
    <name evidence="2" type="ORF">L201_006027</name>
</gene>
<evidence type="ECO:0000313" key="2">
    <source>
        <dbReference type="EMBL" id="WWC91086.1"/>
    </source>
</evidence>
<dbReference type="GeneID" id="91096697"/>
<feature type="region of interest" description="Disordered" evidence="1">
    <location>
        <begin position="1"/>
        <end position="29"/>
    </location>
</feature>
<keyword evidence="3" id="KW-1185">Reference proteome</keyword>
<evidence type="ECO:0000313" key="3">
    <source>
        <dbReference type="Proteomes" id="UP001355207"/>
    </source>
</evidence>
<feature type="compositionally biased region" description="Low complexity" evidence="1">
    <location>
        <begin position="10"/>
        <end position="26"/>
    </location>
</feature>
<name>A0AAX4K0K7_9TREE</name>
<proteinExistence type="predicted"/>
<protein>
    <submittedName>
        <fullName evidence="2">Uncharacterized protein</fullName>
    </submittedName>
</protein>
<sequence length="344" mass="40009">MSVSSEVLPTTPQSSWSASSFSTSKTNETANPIWRTSPHRISKRACTCQNIHQSAKTSEAYLMFNLDRFDKVYTRVTHLSMNQKIQEIAELVIRKLRDRGYELFHFVGKQLTMDDKRKKEISILFLIPDSNDQGHGHRILAEIMICSQPKNKNKIENVSSRFIEDYQDWISIHPHQYYTPQTDHKKLMYTLPQKKENRRWDEIMNELISKIQSLKSTLIINPQSVIPIVTKVTKYLKNEERLIVYGFEFELVYRESSNSKIVLHKAIRIGFKTLPVNTDFGSDNNNKNSLDKSDIGAIILLEIQDNQVKDTLVMYKDDWPIVHTYKDNIPPPYLEGLKGFVVKN</sequence>
<evidence type="ECO:0000256" key="1">
    <source>
        <dbReference type="SAM" id="MobiDB-lite"/>
    </source>
</evidence>